<accession>A0A7S1MAI5</accession>
<evidence type="ECO:0000313" key="1">
    <source>
        <dbReference type="EMBL" id="CAD9125833.1"/>
    </source>
</evidence>
<reference evidence="1" key="1">
    <citation type="submission" date="2021-01" db="EMBL/GenBank/DDBJ databases">
        <authorList>
            <person name="Corre E."/>
            <person name="Pelletier E."/>
            <person name="Niang G."/>
            <person name="Scheremetjew M."/>
            <person name="Finn R."/>
            <person name="Kale V."/>
            <person name="Holt S."/>
            <person name="Cochrane G."/>
            <person name="Meng A."/>
            <person name="Brown T."/>
            <person name="Cohen L."/>
        </authorList>
    </citation>
    <scope>NUCLEOTIDE SEQUENCE</scope>
    <source>
        <strain evidence="1">CCAP 1951/1</strain>
    </source>
</reference>
<dbReference type="AlphaFoldDB" id="A0A7S1MAI5"/>
<gene>
    <name evidence="1" type="ORF">NDES1114_LOCUS19806</name>
</gene>
<name>A0A7S1MAI5_NEODS</name>
<proteinExistence type="predicted"/>
<sequence length="205" mass="22638">MVKLNANVRRHSALGALAWYRNAFKNPSVKEFFDAMPLDAALALLGPCRLSQKRSIFFIETICEHRTREVTRSLLRGLSVALGFLAEFPSTGERRRNFVTFCFWIHFHLLAEQDPPSPAVPVEVEAGILHVHCACALSMAVIGTLEGMPQSAMDTSTTRFVHVPVLTGSDLVEETTPPDVARTVDRLRRLLAAEDGSPIAVEPSE</sequence>
<organism evidence="1">
    <name type="scientific">Neobodo designis</name>
    <name type="common">Flagellated protozoan</name>
    <name type="synonym">Bodo designis</name>
    <dbReference type="NCBI Taxonomy" id="312471"/>
    <lineage>
        <taxon>Eukaryota</taxon>
        <taxon>Discoba</taxon>
        <taxon>Euglenozoa</taxon>
        <taxon>Kinetoplastea</taxon>
        <taxon>Metakinetoplastina</taxon>
        <taxon>Neobodonida</taxon>
        <taxon>Neobodo</taxon>
    </lineage>
</organism>
<dbReference type="EMBL" id="HBGF01029786">
    <property type="protein sequence ID" value="CAD9125833.1"/>
    <property type="molecule type" value="Transcribed_RNA"/>
</dbReference>
<protein>
    <submittedName>
        <fullName evidence="1">Uncharacterized protein</fullName>
    </submittedName>
</protein>